<organism evidence="1 2">
    <name type="scientific">Loigolactobacillus rennini DSM 20253</name>
    <dbReference type="NCBI Taxonomy" id="1423796"/>
    <lineage>
        <taxon>Bacteria</taxon>
        <taxon>Bacillati</taxon>
        <taxon>Bacillota</taxon>
        <taxon>Bacilli</taxon>
        <taxon>Lactobacillales</taxon>
        <taxon>Lactobacillaceae</taxon>
        <taxon>Loigolactobacillus</taxon>
    </lineage>
</organism>
<dbReference type="EMBL" id="AYYI01000091">
    <property type="protein sequence ID" value="KRM94141.1"/>
    <property type="molecule type" value="Genomic_DNA"/>
</dbReference>
<protein>
    <submittedName>
        <fullName evidence="1">Uncharacterized protein</fullName>
    </submittedName>
</protein>
<proteinExistence type="predicted"/>
<dbReference type="PATRIC" id="fig|1423796.3.peg.388"/>
<dbReference type="AlphaFoldDB" id="A0A0R2CQR9"/>
<name>A0A0R2CQR9_9LACO</name>
<accession>A0A0R2CQR9</accession>
<dbReference type="Proteomes" id="UP000051638">
    <property type="component" value="Unassembled WGS sequence"/>
</dbReference>
<evidence type="ECO:0000313" key="1">
    <source>
        <dbReference type="EMBL" id="KRM94141.1"/>
    </source>
</evidence>
<sequence>MHKGLNDNQLSLAKLSSDCQAQIQLIKQTLTDNNQYYSNISPTRQDKPKTAFL</sequence>
<comment type="caution">
    <text evidence="1">The sequence shown here is derived from an EMBL/GenBank/DDBJ whole genome shotgun (WGS) entry which is preliminary data.</text>
</comment>
<gene>
    <name evidence="1" type="ORF">FC24_GL000376</name>
</gene>
<evidence type="ECO:0000313" key="2">
    <source>
        <dbReference type="Proteomes" id="UP000051638"/>
    </source>
</evidence>
<reference evidence="1 2" key="1">
    <citation type="journal article" date="2015" name="Genome Announc.">
        <title>Expanding the biotechnology potential of lactobacilli through comparative genomics of 213 strains and associated genera.</title>
        <authorList>
            <person name="Sun Z."/>
            <person name="Harris H.M."/>
            <person name="McCann A."/>
            <person name="Guo C."/>
            <person name="Argimon S."/>
            <person name="Zhang W."/>
            <person name="Yang X."/>
            <person name="Jeffery I.B."/>
            <person name="Cooney J.C."/>
            <person name="Kagawa T.F."/>
            <person name="Liu W."/>
            <person name="Song Y."/>
            <person name="Salvetti E."/>
            <person name="Wrobel A."/>
            <person name="Rasinkangas P."/>
            <person name="Parkhill J."/>
            <person name="Rea M.C."/>
            <person name="O'Sullivan O."/>
            <person name="Ritari J."/>
            <person name="Douillard F.P."/>
            <person name="Paul Ross R."/>
            <person name="Yang R."/>
            <person name="Briner A.E."/>
            <person name="Felis G.E."/>
            <person name="de Vos W.M."/>
            <person name="Barrangou R."/>
            <person name="Klaenhammer T.R."/>
            <person name="Caufield P.W."/>
            <person name="Cui Y."/>
            <person name="Zhang H."/>
            <person name="O'Toole P.W."/>
        </authorList>
    </citation>
    <scope>NUCLEOTIDE SEQUENCE [LARGE SCALE GENOMIC DNA]</scope>
    <source>
        <strain evidence="1 2">DSM 20253</strain>
    </source>
</reference>
<keyword evidence="2" id="KW-1185">Reference proteome</keyword>